<keyword evidence="4" id="KW-1185">Reference proteome</keyword>
<dbReference type="PANTHER" id="PTHR23279:SF12">
    <property type="entry name" value="DEFECTIVE PROBOSCIS EXTENSION RESPONSE 14, ISOFORM A-RELATED"/>
    <property type="match status" value="1"/>
</dbReference>
<evidence type="ECO:0000256" key="1">
    <source>
        <dbReference type="SAM" id="SignalP"/>
    </source>
</evidence>
<proteinExistence type="predicted"/>
<dbReference type="Pfam" id="PF07679">
    <property type="entry name" value="I-set"/>
    <property type="match status" value="1"/>
</dbReference>
<name>A0AAD8EBW5_DIPPU</name>
<dbReference type="GO" id="GO:0050808">
    <property type="term" value="P:synapse organization"/>
    <property type="evidence" value="ECO:0007669"/>
    <property type="project" value="TreeGrafter"/>
</dbReference>
<dbReference type="InterPro" id="IPR013098">
    <property type="entry name" value="Ig_I-set"/>
</dbReference>
<feature type="chain" id="PRO_5042184229" description="Ig-like domain-containing protein" evidence="1">
    <location>
        <begin position="20"/>
        <end position="399"/>
    </location>
</feature>
<feature type="domain" description="Ig-like" evidence="2">
    <location>
        <begin position="60"/>
        <end position="158"/>
    </location>
</feature>
<dbReference type="InterPro" id="IPR013783">
    <property type="entry name" value="Ig-like_fold"/>
</dbReference>
<dbReference type="InterPro" id="IPR003598">
    <property type="entry name" value="Ig_sub2"/>
</dbReference>
<dbReference type="AlphaFoldDB" id="A0AAD8EBW5"/>
<feature type="signal peptide" evidence="1">
    <location>
        <begin position="1"/>
        <end position="19"/>
    </location>
</feature>
<evidence type="ECO:0000259" key="2">
    <source>
        <dbReference type="PROSITE" id="PS50835"/>
    </source>
</evidence>
<dbReference type="SMART" id="SM00408">
    <property type="entry name" value="IGc2"/>
    <property type="match status" value="2"/>
</dbReference>
<dbReference type="GO" id="GO:0032589">
    <property type="term" value="C:neuron projection membrane"/>
    <property type="evidence" value="ECO:0007669"/>
    <property type="project" value="TreeGrafter"/>
</dbReference>
<dbReference type="InterPro" id="IPR037448">
    <property type="entry name" value="Zig-8"/>
</dbReference>
<dbReference type="InterPro" id="IPR013106">
    <property type="entry name" value="Ig_V-set"/>
</dbReference>
<reference evidence="3" key="2">
    <citation type="submission" date="2023-05" db="EMBL/GenBank/DDBJ databases">
        <authorList>
            <person name="Fouks B."/>
        </authorList>
    </citation>
    <scope>NUCLEOTIDE SEQUENCE</scope>
    <source>
        <strain evidence="3">Stay&amp;Tobe</strain>
        <tissue evidence="3">Testes</tissue>
    </source>
</reference>
<keyword evidence="1" id="KW-0732">Signal</keyword>
<gene>
    <name evidence="3" type="ORF">L9F63_021293</name>
</gene>
<dbReference type="Gene3D" id="2.60.40.10">
    <property type="entry name" value="Immunoglobulins"/>
    <property type="match status" value="2"/>
</dbReference>
<dbReference type="FunFam" id="2.60.40.10:FF:001278">
    <property type="entry name" value="Defective proboscis extension response"/>
    <property type="match status" value="1"/>
</dbReference>
<dbReference type="SMART" id="SM00406">
    <property type="entry name" value="IGv"/>
    <property type="match status" value="2"/>
</dbReference>
<feature type="domain" description="Ig-like" evidence="2">
    <location>
        <begin position="173"/>
        <end position="271"/>
    </location>
</feature>
<evidence type="ECO:0000313" key="3">
    <source>
        <dbReference type="EMBL" id="KAJ9584366.1"/>
    </source>
</evidence>
<sequence length="399" mass="45325">MTDVTWLLLIGCVLLQVNCAVRQAHKPHSSDTFDEISKTFWYEFSSPFTESYDEFTEAEPKTTADPLPFFEDHANSTNITTQFGSTVFLHCKVNDLRERTVSWVRRKEDELQLITFGLHTYSSDSRYTLDYQHPNDWRLQIQFANERDQGYYECQVSSHPPLVFYVLLNVVVPKVEIVDEQGEAIADKFYKAGSTIELKCVISQVPQPSSYVTWKHGQRMLNYDTSRGGISVKTNILPAGAMSHLYIANAHEADSGNYTCSLAEVASTTIAVHVLNGENPAAMQHGGCGKWTIRWGQWTVIQLSFTWLIQMLLMHRRDRIAIEKLSEVVDEMLCDSDCSELSWNEDSNDEIIYSDNVTVHATDGRNISNEKIVGTPCYIDTDFEVNLECNNFTHKNAAG</sequence>
<reference evidence="3" key="1">
    <citation type="journal article" date="2023" name="IScience">
        <title>Live-bearing cockroach genome reveals convergent evolutionary mechanisms linked to viviparity in insects and beyond.</title>
        <authorList>
            <person name="Fouks B."/>
            <person name="Harrison M.C."/>
            <person name="Mikhailova A.A."/>
            <person name="Marchal E."/>
            <person name="English S."/>
            <person name="Carruthers M."/>
            <person name="Jennings E.C."/>
            <person name="Chiamaka E.L."/>
            <person name="Frigard R.A."/>
            <person name="Pippel M."/>
            <person name="Attardo G.M."/>
            <person name="Benoit J.B."/>
            <person name="Bornberg-Bauer E."/>
            <person name="Tobe S.S."/>
        </authorList>
    </citation>
    <scope>NUCLEOTIDE SEQUENCE</scope>
    <source>
        <strain evidence="3">Stay&amp;Tobe</strain>
    </source>
</reference>
<comment type="caution">
    <text evidence="3">The sequence shown here is derived from an EMBL/GenBank/DDBJ whole genome shotgun (WGS) entry which is preliminary data.</text>
</comment>
<organism evidence="3 4">
    <name type="scientific">Diploptera punctata</name>
    <name type="common">Pacific beetle cockroach</name>
    <dbReference type="NCBI Taxonomy" id="6984"/>
    <lineage>
        <taxon>Eukaryota</taxon>
        <taxon>Metazoa</taxon>
        <taxon>Ecdysozoa</taxon>
        <taxon>Arthropoda</taxon>
        <taxon>Hexapoda</taxon>
        <taxon>Insecta</taxon>
        <taxon>Pterygota</taxon>
        <taxon>Neoptera</taxon>
        <taxon>Polyneoptera</taxon>
        <taxon>Dictyoptera</taxon>
        <taxon>Blattodea</taxon>
        <taxon>Blaberoidea</taxon>
        <taxon>Blaberidae</taxon>
        <taxon>Diplopterinae</taxon>
        <taxon>Diploptera</taxon>
    </lineage>
</organism>
<dbReference type="PANTHER" id="PTHR23279">
    <property type="entry name" value="DEFECTIVE PROBOSCIS EXTENSION RESPONSE DPR -RELATED"/>
    <property type="match status" value="1"/>
</dbReference>
<accession>A0AAD8EBW5</accession>
<dbReference type="InterPro" id="IPR003599">
    <property type="entry name" value="Ig_sub"/>
</dbReference>
<dbReference type="PROSITE" id="PS50835">
    <property type="entry name" value="IG_LIKE"/>
    <property type="match status" value="2"/>
</dbReference>
<dbReference type="FunFam" id="2.60.40.10:FF:001598">
    <property type="entry name" value="Defective proboscis extension response"/>
    <property type="match status" value="1"/>
</dbReference>
<dbReference type="EMBL" id="JASPKZ010007427">
    <property type="protein sequence ID" value="KAJ9584366.1"/>
    <property type="molecule type" value="Genomic_DNA"/>
</dbReference>
<protein>
    <recommendedName>
        <fullName evidence="2">Ig-like domain-containing protein</fullName>
    </recommendedName>
</protein>
<dbReference type="SMART" id="SM00409">
    <property type="entry name" value="IG"/>
    <property type="match status" value="2"/>
</dbReference>
<dbReference type="Pfam" id="PF13927">
    <property type="entry name" value="Ig_3"/>
    <property type="match status" value="1"/>
</dbReference>
<dbReference type="SUPFAM" id="SSF48726">
    <property type="entry name" value="Immunoglobulin"/>
    <property type="match status" value="2"/>
</dbReference>
<dbReference type="Proteomes" id="UP001233999">
    <property type="component" value="Unassembled WGS sequence"/>
</dbReference>
<dbReference type="InterPro" id="IPR036179">
    <property type="entry name" value="Ig-like_dom_sf"/>
</dbReference>
<evidence type="ECO:0000313" key="4">
    <source>
        <dbReference type="Proteomes" id="UP001233999"/>
    </source>
</evidence>
<dbReference type="InterPro" id="IPR007110">
    <property type="entry name" value="Ig-like_dom"/>
</dbReference>